<proteinExistence type="predicted"/>
<evidence type="ECO:0000313" key="3">
    <source>
        <dbReference type="Proteomes" id="UP000018817"/>
    </source>
</evidence>
<dbReference type="EMBL" id="KI669569">
    <property type="protein sequence ID" value="ETN16136.1"/>
    <property type="molecule type" value="Genomic_DNA"/>
</dbReference>
<dbReference type="OMA" id="QINQPRR"/>
<dbReference type="AlphaFoldDB" id="W2QT34"/>
<evidence type="ECO:0000256" key="1">
    <source>
        <dbReference type="SAM" id="MobiDB-lite"/>
    </source>
</evidence>
<dbReference type="VEuPathDB" id="FungiDB:PPTG_06349"/>
<dbReference type="GeneID" id="20176324"/>
<dbReference type="RefSeq" id="XP_008898497.1">
    <property type="nucleotide sequence ID" value="XM_008900249.1"/>
</dbReference>
<accession>W2QT34</accession>
<reference evidence="2 3" key="2">
    <citation type="submission" date="2013-11" db="EMBL/GenBank/DDBJ databases">
        <title>The Genome Sequence of Phytophthora parasitica INRA-310.</title>
        <authorList>
            <consortium name="The Broad Institute Genomics Platform"/>
            <person name="Russ C."/>
            <person name="Tyler B."/>
            <person name="Panabieres F."/>
            <person name="Shan W."/>
            <person name="Tripathy S."/>
            <person name="Grunwald N."/>
            <person name="Machado M."/>
            <person name="Johnson C.S."/>
            <person name="Arredondo F."/>
            <person name="Hong C."/>
            <person name="Coffey M."/>
            <person name="Young S.K."/>
            <person name="Zeng Q."/>
            <person name="Gargeya S."/>
            <person name="Fitzgerald M."/>
            <person name="Abouelleil A."/>
            <person name="Alvarado L."/>
            <person name="Chapman S.B."/>
            <person name="Gainer-Dewar J."/>
            <person name="Goldberg J."/>
            <person name="Griggs A."/>
            <person name="Gujja S."/>
            <person name="Hansen M."/>
            <person name="Howarth C."/>
            <person name="Imamovic A."/>
            <person name="Ireland A."/>
            <person name="Larimer J."/>
            <person name="McCowan C."/>
            <person name="Murphy C."/>
            <person name="Pearson M."/>
            <person name="Poon T.W."/>
            <person name="Priest M."/>
            <person name="Roberts A."/>
            <person name="Saif S."/>
            <person name="Shea T."/>
            <person name="Sykes S."/>
            <person name="Wortman J."/>
            <person name="Nusbaum C."/>
            <person name="Birren B."/>
        </authorList>
    </citation>
    <scope>NUCLEOTIDE SEQUENCE [LARGE SCALE GENOMIC DNA]</scope>
    <source>
        <strain evidence="2 3">INRA-310</strain>
    </source>
</reference>
<feature type="region of interest" description="Disordered" evidence="1">
    <location>
        <begin position="40"/>
        <end position="90"/>
    </location>
</feature>
<name>W2QT34_PHYN3</name>
<dbReference type="Proteomes" id="UP000018817">
    <property type="component" value="Unassembled WGS sequence"/>
</dbReference>
<evidence type="ECO:0000313" key="2">
    <source>
        <dbReference type="EMBL" id="ETN16136.1"/>
    </source>
</evidence>
<gene>
    <name evidence="2" type="ORF">PPTG_06349</name>
</gene>
<reference evidence="3" key="1">
    <citation type="submission" date="2011-12" db="EMBL/GenBank/DDBJ databases">
        <authorList>
            <consortium name="The Broad Institute Genome Sequencing Platform"/>
            <person name="Russ C."/>
            <person name="Tyler B."/>
            <person name="Panabieres F."/>
            <person name="Shan W."/>
            <person name="Tripathy S."/>
            <person name="Grunwald N."/>
            <person name="Machado M."/>
            <person name="Young S.K."/>
            <person name="Zeng Q."/>
            <person name="Gargeya S."/>
            <person name="Fitzgerald M."/>
            <person name="Haas B."/>
            <person name="Abouelleil A."/>
            <person name="Alvarado L."/>
            <person name="Arachchi H.M."/>
            <person name="Berlin A."/>
            <person name="Chapman S.B."/>
            <person name="Gearin G."/>
            <person name="Goldberg J."/>
            <person name="Griggs A."/>
            <person name="Gujja S."/>
            <person name="Hansen M."/>
            <person name="Heiman D."/>
            <person name="Howarth C."/>
            <person name="Larimer J."/>
            <person name="Lui A."/>
            <person name="MacDonald P.J.P."/>
            <person name="McCowen C."/>
            <person name="Montmayeur A."/>
            <person name="Murphy C."/>
            <person name="Neiman D."/>
            <person name="Pearson M."/>
            <person name="Priest M."/>
            <person name="Roberts A."/>
            <person name="Saif S."/>
            <person name="Shea T."/>
            <person name="Sisk P."/>
            <person name="Stolte C."/>
            <person name="Sykes S."/>
            <person name="Wortman J."/>
            <person name="Nusbaum C."/>
            <person name="Birren B."/>
        </authorList>
    </citation>
    <scope>NUCLEOTIDE SEQUENCE [LARGE SCALE GENOMIC DNA]</scope>
    <source>
        <strain evidence="3">INRA-310</strain>
    </source>
</reference>
<organism evidence="2 3">
    <name type="scientific">Phytophthora nicotianae (strain INRA-310)</name>
    <name type="common">Phytophthora parasitica</name>
    <dbReference type="NCBI Taxonomy" id="761204"/>
    <lineage>
        <taxon>Eukaryota</taxon>
        <taxon>Sar</taxon>
        <taxon>Stramenopiles</taxon>
        <taxon>Oomycota</taxon>
        <taxon>Peronosporomycetes</taxon>
        <taxon>Peronosporales</taxon>
        <taxon>Peronosporaceae</taxon>
        <taxon>Phytophthora</taxon>
    </lineage>
</organism>
<sequence length="206" mass="22929">MGLNAEEAFENFMSTGHASAVEACREFEHQWADFYRSQYSRDTSELSPEDQLLQSRQDDDEVDVFRNYPPSDSESSDSERDFEMGDIPPDSIMDPVAANSLNTAREIVLTAANLPTGIDSMGKSYPLMSYELGVPATNAATSFIEQINQPRRNTVPSFPTGTTDFPQAFSETSTRLAKFDECFAPVPWIDPATRTASDLQDFPTIK</sequence>
<protein>
    <submittedName>
        <fullName evidence="2">Uncharacterized protein</fullName>
    </submittedName>
</protein>